<protein>
    <submittedName>
        <fullName evidence="1">Uncharacterized protein</fullName>
    </submittedName>
</protein>
<accession>A0A392SHA3</accession>
<keyword evidence="2" id="KW-1185">Reference proteome</keyword>
<reference evidence="1 2" key="1">
    <citation type="journal article" date="2018" name="Front. Plant Sci.">
        <title>Red Clover (Trifolium pratense) and Zigzag Clover (T. medium) - A Picture of Genomic Similarities and Differences.</title>
        <authorList>
            <person name="Dluhosova J."/>
            <person name="Istvanek J."/>
            <person name="Nedelnik J."/>
            <person name="Repkova J."/>
        </authorList>
    </citation>
    <scope>NUCLEOTIDE SEQUENCE [LARGE SCALE GENOMIC DNA]</scope>
    <source>
        <strain evidence="2">cv. 10/8</strain>
        <tissue evidence="1">Leaf</tissue>
    </source>
</reference>
<dbReference type="Proteomes" id="UP000265520">
    <property type="component" value="Unassembled WGS sequence"/>
</dbReference>
<evidence type="ECO:0000313" key="2">
    <source>
        <dbReference type="Proteomes" id="UP000265520"/>
    </source>
</evidence>
<sequence length="61" mass="7208">MSTSLFPPFSSHKQIQIPESVPRMEEMHLKKAGQCPWSQHDSRLVPWREQLYLKLGEFRSP</sequence>
<dbReference type="AlphaFoldDB" id="A0A392SHA3"/>
<evidence type="ECO:0000313" key="1">
    <source>
        <dbReference type="EMBL" id="MCI47807.1"/>
    </source>
</evidence>
<dbReference type="EMBL" id="LXQA010377328">
    <property type="protein sequence ID" value="MCI47807.1"/>
    <property type="molecule type" value="Genomic_DNA"/>
</dbReference>
<name>A0A392SHA3_9FABA</name>
<comment type="caution">
    <text evidence="1">The sequence shown here is derived from an EMBL/GenBank/DDBJ whole genome shotgun (WGS) entry which is preliminary data.</text>
</comment>
<feature type="non-terminal residue" evidence="1">
    <location>
        <position position="61"/>
    </location>
</feature>
<proteinExistence type="predicted"/>
<organism evidence="1 2">
    <name type="scientific">Trifolium medium</name>
    <dbReference type="NCBI Taxonomy" id="97028"/>
    <lineage>
        <taxon>Eukaryota</taxon>
        <taxon>Viridiplantae</taxon>
        <taxon>Streptophyta</taxon>
        <taxon>Embryophyta</taxon>
        <taxon>Tracheophyta</taxon>
        <taxon>Spermatophyta</taxon>
        <taxon>Magnoliopsida</taxon>
        <taxon>eudicotyledons</taxon>
        <taxon>Gunneridae</taxon>
        <taxon>Pentapetalae</taxon>
        <taxon>rosids</taxon>
        <taxon>fabids</taxon>
        <taxon>Fabales</taxon>
        <taxon>Fabaceae</taxon>
        <taxon>Papilionoideae</taxon>
        <taxon>50 kb inversion clade</taxon>
        <taxon>NPAAA clade</taxon>
        <taxon>Hologalegina</taxon>
        <taxon>IRL clade</taxon>
        <taxon>Trifolieae</taxon>
        <taxon>Trifolium</taxon>
    </lineage>
</organism>